<dbReference type="GO" id="GO:0009368">
    <property type="term" value="C:endopeptidase Clp complex"/>
    <property type="evidence" value="ECO:0007669"/>
    <property type="project" value="TreeGrafter"/>
</dbReference>
<evidence type="ECO:0000313" key="1">
    <source>
        <dbReference type="EMBL" id="GKU95642.1"/>
    </source>
</evidence>
<dbReference type="GO" id="GO:0006515">
    <property type="term" value="P:protein quality control for misfolded or incompletely synthesized proteins"/>
    <property type="evidence" value="ECO:0007669"/>
    <property type="project" value="TreeGrafter"/>
</dbReference>
<reference evidence="1 2" key="1">
    <citation type="journal article" date="2021" name="Commun. Biol.">
        <title>The genome of Shorea leprosula (Dipterocarpaceae) highlights the ecological relevance of drought in aseasonal tropical rainforests.</title>
        <authorList>
            <person name="Ng K.K.S."/>
            <person name="Kobayashi M.J."/>
            <person name="Fawcett J.A."/>
            <person name="Hatakeyama M."/>
            <person name="Paape T."/>
            <person name="Ng C.H."/>
            <person name="Ang C.C."/>
            <person name="Tnah L.H."/>
            <person name="Lee C.T."/>
            <person name="Nishiyama T."/>
            <person name="Sese J."/>
            <person name="O'Brien M.J."/>
            <person name="Copetti D."/>
            <person name="Mohd Noor M.I."/>
            <person name="Ong R.C."/>
            <person name="Putra M."/>
            <person name="Sireger I.Z."/>
            <person name="Indrioko S."/>
            <person name="Kosugi Y."/>
            <person name="Izuno A."/>
            <person name="Isagi Y."/>
            <person name="Lee S.L."/>
            <person name="Shimizu K.K."/>
        </authorList>
    </citation>
    <scope>NUCLEOTIDE SEQUENCE [LARGE SCALE GENOMIC DNA]</scope>
    <source>
        <strain evidence="1">214</strain>
    </source>
</reference>
<dbReference type="InterPro" id="IPR023562">
    <property type="entry name" value="ClpP/TepA"/>
</dbReference>
<dbReference type="PANTHER" id="PTHR10381:SF47">
    <property type="entry name" value="ATP-DEPENDENT CLP PROTEASE PROTEOLYTIC SUBUNIT-RELATED PROTEIN 4, CHLOROPLASTIC"/>
    <property type="match status" value="1"/>
</dbReference>
<sequence length="115" mass="13292">MVRQPIARLQGQATDVDLARKELRNVKTVDVWILKPRSTLKIRNQSQKWQHAERINLLAKHTGKSAEQIEDDSRHPKYFMPSEAVEYGIIAKVLYNERSTKDQGVVSDLKKVQLL</sequence>
<name>A0AAV5ICR6_9ROSI</name>
<dbReference type="Gene3D" id="3.90.226.10">
    <property type="entry name" value="2-enoyl-CoA Hydratase, Chain A, domain 1"/>
    <property type="match status" value="1"/>
</dbReference>
<dbReference type="GO" id="GO:0051117">
    <property type="term" value="F:ATPase binding"/>
    <property type="evidence" value="ECO:0007669"/>
    <property type="project" value="TreeGrafter"/>
</dbReference>
<dbReference type="InterPro" id="IPR029045">
    <property type="entry name" value="ClpP/crotonase-like_dom_sf"/>
</dbReference>
<dbReference type="GO" id="GO:0004252">
    <property type="term" value="F:serine-type endopeptidase activity"/>
    <property type="evidence" value="ECO:0007669"/>
    <property type="project" value="TreeGrafter"/>
</dbReference>
<organism evidence="1 2">
    <name type="scientific">Rubroshorea leprosula</name>
    <dbReference type="NCBI Taxonomy" id="152421"/>
    <lineage>
        <taxon>Eukaryota</taxon>
        <taxon>Viridiplantae</taxon>
        <taxon>Streptophyta</taxon>
        <taxon>Embryophyta</taxon>
        <taxon>Tracheophyta</taxon>
        <taxon>Spermatophyta</taxon>
        <taxon>Magnoliopsida</taxon>
        <taxon>eudicotyledons</taxon>
        <taxon>Gunneridae</taxon>
        <taxon>Pentapetalae</taxon>
        <taxon>rosids</taxon>
        <taxon>malvids</taxon>
        <taxon>Malvales</taxon>
        <taxon>Dipterocarpaceae</taxon>
        <taxon>Rubroshorea</taxon>
    </lineage>
</organism>
<protein>
    <recommendedName>
        <fullName evidence="3">ATP-dependent Clp protease proteolytic subunit</fullName>
    </recommendedName>
</protein>
<gene>
    <name evidence="1" type="ORF">SLEP1_g8975</name>
</gene>
<accession>A0AAV5ICR6</accession>
<dbReference type="SUPFAM" id="SSF52096">
    <property type="entry name" value="ClpP/crotonase"/>
    <property type="match status" value="1"/>
</dbReference>
<dbReference type="PANTHER" id="PTHR10381">
    <property type="entry name" value="ATP-DEPENDENT CLP PROTEASE PROTEOLYTIC SUBUNIT"/>
    <property type="match status" value="1"/>
</dbReference>
<proteinExistence type="predicted"/>
<dbReference type="Proteomes" id="UP001054252">
    <property type="component" value="Unassembled WGS sequence"/>
</dbReference>
<evidence type="ECO:0008006" key="3">
    <source>
        <dbReference type="Google" id="ProtNLM"/>
    </source>
</evidence>
<dbReference type="AlphaFoldDB" id="A0AAV5ICR6"/>
<evidence type="ECO:0000313" key="2">
    <source>
        <dbReference type="Proteomes" id="UP001054252"/>
    </source>
</evidence>
<dbReference type="Pfam" id="PF00574">
    <property type="entry name" value="CLP_protease"/>
    <property type="match status" value="1"/>
</dbReference>
<keyword evidence="2" id="KW-1185">Reference proteome</keyword>
<dbReference type="GO" id="GO:0004176">
    <property type="term" value="F:ATP-dependent peptidase activity"/>
    <property type="evidence" value="ECO:0007669"/>
    <property type="project" value="TreeGrafter"/>
</dbReference>
<dbReference type="EMBL" id="BPVZ01000009">
    <property type="protein sequence ID" value="GKU95642.1"/>
    <property type="molecule type" value="Genomic_DNA"/>
</dbReference>
<comment type="caution">
    <text evidence="1">The sequence shown here is derived from an EMBL/GenBank/DDBJ whole genome shotgun (WGS) entry which is preliminary data.</text>
</comment>